<keyword evidence="2 9" id="KW-0479">Metal-binding</keyword>
<keyword evidence="12" id="KW-1185">Reference proteome</keyword>
<evidence type="ECO:0000313" key="11">
    <source>
        <dbReference type="EMBL" id="MBD9357243.1"/>
    </source>
</evidence>
<comment type="subunit">
    <text evidence="9">Homodimer.</text>
</comment>
<sequence length="314" mass="33480">MSILVLASYVHAHCLHVQRLPCSGESVQATGILEEHGGKGLNVGLAAHKQGAKVAMLLPLGMDAVADSVITLLRNEGLDDRWLLRTGPQSGFGVGFIGPNGENFLAVYPGANALLNKEHVEQALAALPDLNLIYAQFEIPEAPIRRAFEIARQRGIRTMLNPSPWHQPDHGLLKLTDILVVNETEAAALLGRNDNKISVEHWLNSLSTWSEHIAWSGELLVVTLGEAGCVALTKSLVLHQPAWPVATLDATGAGDAFSAGLATALLNNLSLTEALRLACASGAWVAKHHGVLGCLPTQAEIDHFMKTSPTPKSV</sequence>
<dbReference type="SUPFAM" id="SSF53613">
    <property type="entry name" value="Ribokinase-like"/>
    <property type="match status" value="1"/>
</dbReference>
<feature type="binding site" evidence="9">
    <location>
        <begin position="223"/>
        <end position="228"/>
    </location>
    <ligand>
        <name>ATP</name>
        <dbReference type="ChEBI" id="CHEBI:30616"/>
    </ligand>
</feature>
<keyword evidence="4 9" id="KW-0418">Kinase</keyword>
<dbReference type="PANTHER" id="PTHR10584">
    <property type="entry name" value="SUGAR KINASE"/>
    <property type="match status" value="1"/>
</dbReference>
<feature type="binding site" evidence="9">
    <location>
        <position position="288"/>
    </location>
    <ligand>
        <name>K(+)</name>
        <dbReference type="ChEBI" id="CHEBI:29103"/>
    </ligand>
</feature>
<evidence type="ECO:0000256" key="7">
    <source>
        <dbReference type="ARBA" id="ARBA00022958"/>
    </source>
</evidence>
<feature type="binding site" evidence="9">
    <location>
        <begin position="254"/>
        <end position="255"/>
    </location>
    <ligand>
        <name>ATP</name>
        <dbReference type="ChEBI" id="CHEBI:30616"/>
    </ligand>
</feature>
<feature type="domain" description="Carbohydrate kinase PfkB" evidence="10">
    <location>
        <begin position="23"/>
        <end position="297"/>
    </location>
</feature>
<feature type="binding site" evidence="9">
    <location>
        <position position="290"/>
    </location>
    <ligand>
        <name>K(+)</name>
        <dbReference type="ChEBI" id="CHEBI:29103"/>
    </ligand>
</feature>
<protein>
    <recommendedName>
        <fullName evidence="9">Ribokinase</fullName>
        <shortName evidence="9">RK</shortName>
        <ecNumber evidence="9">2.7.1.15</ecNumber>
    </recommendedName>
</protein>
<feature type="binding site" evidence="9">
    <location>
        <position position="285"/>
    </location>
    <ligand>
        <name>K(+)</name>
        <dbReference type="ChEBI" id="CHEBI:29103"/>
    </ligand>
</feature>
<evidence type="ECO:0000256" key="2">
    <source>
        <dbReference type="ARBA" id="ARBA00022723"/>
    </source>
</evidence>
<comment type="catalytic activity">
    <reaction evidence="9">
        <text>D-ribose + ATP = D-ribose 5-phosphate + ADP + H(+)</text>
        <dbReference type="Rhea" id="RHEA:13697"/>
        <dbReference type="ChEBI" id="CHEBI:15378"/>
        <dbReference type="ChEBI" id="CHEBI:30616"/>
        <dbReference type="ChEBI" id="CHEBI:47013"/>
        <dbReference type="ChEBI" id="CHEBI:78346"/>
        <dbReference type="ChEBI" id="CHEBI:456216"/>
        <dbReference type="EC" id="2.7.1.15"/>
    </reaction>
</comment>
<comment type="activity regulation">
    <text evidence="9">Activated by a monovalent cation that binds near, but not in, the active site. The most likely occupant of the site in vivo is potassium. Ion binding induces a conformational change that may alter substrate affinity.</text>
</comment>
<feature type="binding site" evidence="9">
    <location>
        <begin position="38"/>
        <end position="42"/>
    </location>
    <ligand>
        <name>substrate</name>
    </ligand>
</feature>
<keyword evidence="8 9" id="KW-0119">Carbohydrate metabolism</keyword>
<evidence type="ECO:0000259" key="10">
    <source>
        <dbReference type="Pfam" id="PF00294"/>
    </source>
</evidence>
<evidence type="ECO:0000256" key="6">
    <source>
        <dbReference type="ARBA" id="ARBA00022842"/>
    </source>
</evidence>
<dbReference type="Gene3D" id="3.40.1190.20">
    <property type="match status" value="1"/>
</dbReference>
<evidence type="ECO:0000256" key="4">
    <source>
        <dbReference type="ARBA" id="ARBA00022777"/>
    </source>
</evidence>
<comment type="caution">
    <text evidence="9">Lacks conserved residue(s) required for the propagation of feature annotation.</text>
</comment>
<dbReference type="InterPro" id="IPR002139">
    <property type="entry name" value="Ribo/fructo_kinase"/>
</dbReference>
<dbReference type="PANTHER" id="PTHR10584:SF166">
    <property type="entry name" value="RIBOKINASE"/>
    <property type="match status" value="1"/>
</dbReference>
<comment type="cofactor">
    <cofactor evidence="9">
        <name>Mg(2+)</name>
        <dbReference type="ChEBI" id="CHEBI:18420"/>
    </cofactor>
    <text evidence="9">Requires a divalent cation, most likely magnesium in vivo, as an electrophilic catalyst to aid phosphoryl group transfer. It is the chelate of the metal and the nucleotide that is the actual substrate.</text>
</comment>
<comment type="similarity">
    <text evidence="9">Belongs to the carbohydrate kinase PfkB family. Ribokinase subfamily.</text>
</comment>
<keyword evidence="6 9" id="KW-0460">Magnesium</keyword>
<keyword evidence="3 9" id="KW-0547">Nucleotide-binding</keyword>
<dbReference type="InterPro" id="IPR011611">
    <property type="entry name" value="PfkB_dom"/>
</dbReference>
<dbReference type="Proteomes" id="UP000652176">
    <property type="component" value="Unassembled WGS sequence"/>
</dbReference>
<feature type="binding site" evidence="9">
    <location>
        <position position="138"/>
    </location>
    <ligand>
        <name>substrate</name>
    </ligand>
</feature>
<comment type="pathway">
    <text evidence="9">Carbohydrate metabolism; D-ribose degradation; D-ribose 5-phosphate from beta-D-ribopyranose: step 2/2.</text>
</comment>
<evidence type="ECO:0000256" key="1">
    <source>
        <dbReference type="ARBA" id="ARBA00022679"/>
    </source>
</evidence>
<name>A0ABR9D299_9GAMM</name>
<comment type="function">
    <text evidence="9">Catalyzes the phosphorylation of ribose at O-5 in a reaction requiring ATP and magnesium. The resulting D-ribose-5-phosphate can then be used either for sythesis of nucleotides, histidine, and tryptophan, or as a component of the pentose phosphate pathway.</text>
</comment>
<reference evidence="11 12" key="1">
    <citation type="submission" date="2020-09" db="EMBL/GenBank/DDBJ databases">
        <title>Methylomonas albis sp. nov. and Methylomonas fluvii sp. nov.: Two cold-adapted methanotrophs from the River Elbe and an amended description of Methylovulum psychrotolerans strain Eb1.</title>
        <authorList>
            <person name="Bussmann I.K."/>
            <person name="Klings K.-W."/>
            <person name="Warnstedt J."/>
            <person name="Hoppert M."/>
            <person name="Saborowski A."/>
            <person name="Horn F."/>
            <person name="Liebner S."/>
        </authorList>
    </citation>
    <scope>NUCLEOTIDE SEQUENCE [LARGE SCALE GENOMIC DNA]</scope>
    <source>
        <strain evidence="11 12">EbA</strain>
    </source>
</reference>
<evidence type="ECO:0000256" key="8">
    <source>
        <dbReference type="ARBA" id="ARBA00023277"/>
    </source>
</evidence>
<feature type="active site" description="Proton acceptor" evidence="9">
    <location>
        <position position="255"/>
    </location>
</feature>
<dbReference type="EC" id="2.7.1.15" evidence="9"/>
<feature type="binding site" evidence="9">
    <location>
        <position position="251"/>
    </location>
    <ligand>
        <name>K(+)</name>
        <dbReference type="ChEBI" id="CHEBI:29103"/>
    </ligand>
</feature>
<proteinExistence type="inferred from homology"/>
<gene>
    <name evidence="9" type="primary">rbsK</name>
    <name evidence="11" type="ORF">IE877_15375</name>
</gene>
<dbReference type="CDD" id="cd01174">
    <property type="entry name" value="ribokinase"/>
    <property type="match status" value="1"/>
</dbReference>
<keyword evidence="1 9" id="KW-0808">Transferase</keyword>
<evidence type="ECO:0000256" key="3">
    <source>
        <dbReference type="ARBA" id="ARBA00022741"/>
    </source>
</evidence>
<feature type="binding site" evidence="9">
    <location>
        <position position="249"/>
    </location>
    <ligand>
        <name>K(+)</name>
        <dbReference type="ChEBI" id="CHEBI:29103"/>
    </ligand>
</feature>
<dbReference type="EMBL" id="JACXSS010000001">
    <property type="protein sequence ID" value="MBD9357243.1"/>
    <property type="molecule type" value="Genomic_DNA"/>
</dbReference>
<dbReference type="InterPro" id="IPR029056">
    <property type="entry name" value="Ribokinase-like"/>
</dbReference>
<feature type="binding site" evidence="9">
    <location>
        <position position="255"/>
    </location>
    <ligand>
        <name>substrate</name>
    </ligand>
</feature>
<dbReference type="RefSeq" id="WP_192375530.1">
    <property type="nucleotide sequence ID" value="NZ_CAJHIV010000001.1"/>
</dbReference>
<evidence type="ECO:0000313" key="12">
    <source>
        <dbReference type="Proteomes" id="UP000652176"/>
    </source>
</evidence>
<dbReference type="HAMAP" id="MF_01987">
    <property type="entry name" value="Ribokinase"/>
    <property type="match status" value="1"/>
</dbReference>
<keyword evidence="5 9" id="KW-0067">ATP-binding</keyword>
<feature type="binding site" evidence="9">
    <location>
        <position position="182"/>
    </location>
    <ligand>
        <name>ATP</name>
        <dbReference type="ChEBI" id="CHEBI:30616"/>
    </ligand>
</feature>
<dbReference type="Pfam" id="PF00294">
    <property type="entry name" value="PfkB"/>
    <property type="match status" value="1"/>
</dbReference>
<evidence type="ECO:0000256" key="5">
    <source>
        <dbReference type="ARBA" id="ARBA00022840"/>
    </source>
</evidence>
<keyword evidence="7 9" id="KW-0630">Potassium</keyword>
<accession>A0ABR9D299</accession>
<keyword evidence="9" id="KW-0963">Cytoplasm</keyword>
<evidence type="ECO:0000256" key="9">
    <source>
        <dbReference type="HAMAP-Rule" id="MF_01987"/>
    </source>
</evidence>
<organism evidence="11 12">
    <name type="scientific">Methylomonas albis</name>
    <dbReference type="NCBI Taxonomy" id="1854563"/>
    <lineage>
        <taxon>Bacteria</taxon>
        <taxon>Pseudomonadati</taxon>
        <taxon>Pseudomonadota</taxon>
        <taxon>Gammaproteobacteria</taxon>
        <taxon>Methylococcales</taxon>
        <taxon>Methylococcaceae</taxon>
        <taxon>Methylomonas</taxon>
    </lineage>
</organism>
<comment type="caution">
    <text evidence="11">The sequence shown here is derived from an EMBL/GenBank/DDBJ whole genome shotgun (WGS) entry which is preliminary data.</text>
</comment>
<comment type="subcellular location">
    <subcellularLocation>
        <location evidence="9">Cytoplasm</location>
    </subcellularLocation>
</comment>
<dbReference type="PRINTS" id="PR00990">
    <property type="entry name" value="RIBOKINASE"/>
</dbReference>
<dbReference type="InterPro" id="IPR011877">
    <property type="entry name" value="Ribokinase"/>
</dbReference>